<reference evidence="2" key="1">
    <citation type="submission" date="2020-12" db="EMBL/GenBank/DDBJ databases">
        <title>Sanguibacter suaedae sp. nov., isolated from Suaeda aralocaspica.</title>
        <authorList>
            <person name="Ma Q."/>
        </authorList>
    </citation>
    <scope>NUCLEOTIDE SEQUENCE</scope>
    <source>
        <strain evidence="2">YZGR15</strain>
    </source>
</reference>
<name>A0A934I3B7_9MICO</name>
<dbReference type="InterPro" id="IPR025646">
    <property type="entry name" value="DUF4350"/>
</dbReference>
<evidence type="ECO:0000313" key="3">
    <source>
        <dbReference type="Proteomes" id="UP000602087"/>
    </source>
</evidence>
<accession>A0A934I3B7</accession>
<dbReference type="RefSeq" id="WP_198733355.1">
    <property type="nucleotide sequence ID" value="NZ_JAEINH010000004.1"/>
</dbReference>
<evidence type="ECO:0000259" key="1">
    <source>
        <dbReference type="Pfam" id="PF14258"/>
    </source>
</evidence>
<feature type="domain" description="DUF4350" evidence="1">
    <location>
        <begin position="8"/>
        <end position="126"/>
    </location>
</feature>
<gene>
    <name evidence="2" type="ORF">JAV76_07280</name>
</gene>
<dbReference type="AlphaFoldDB" id="A0A934I3B7"/>
<feature type="non-terminal residue" evidence="2">
    <location>
        <position position="1"/>
    </location>
</feature>
<keyword evidence="3" id="KW-1185">Reference proteome</keyword>
<dbReference type="EMBL" id="JAEINH010000004">
    <property type="protein sequence ID" value="MBI9114814.1"/>
    <property type="molecule type" value="Genomic_DNA"/>
</dbReference>
<organism evidence="2 3">
    <name type="scientific">Sanguibacter suaedae</name>
    <dbReference type="NCBI Taxonomy" id="2795737"/>
    <lineage>
        <taxon>Bacteria</taxon>
        <taxon>Bacillati</taxon>
        <taxon>Actinomycetota</taxon>
        <taxon>Actinomycetes</taxon>
        <taxon>Micrococcales</taxon>
        <taxon>Sanguibacteraceae</taxon>
        <taxon>Sanguibacter</taxon>
    </lineage>
</organism>
<dbReference type="Pfam" id="PF14258">
    <property type="entry name" value="DUF4350"/>
    <property type="match status" value="1"/>
</dbReference>
<dbReference type="Proteomes" id="UP000602087">
    <property type="component" value="Unassembled WGS sequence"/>
</dbReference>
<proteinExistence type="predicted"/>
<evidence type="ECO:0000313" key="2">
    <source>
        <dbReference type="EMBL" id="MBI9114814.1"/>
    </source>
</evidence>
<protein>
    <submittedName>
        <fullName evidence="2">DUF4350 domain-containing protein</fullName>
    </submittedName>
</protein>
<comment type="caution">
    <text evidence="2">The sequence shown here is derived from an EMBL/GenBank/DDBJ whole genome shotgun (WGS) entry which is preliminary data.</text>
</comment>
<sequence length="287" mass="29705">MDADVARSLADTGADLVLVGPGVELLATVTPQLQHAGRSPGTAPRTAACTDPDALAAGSLTSPGTSFRLTDDATDATLCFVDDSGAGHLAVLEEDGRDVRVLDDATALTNDAVTTDGHAALGLRLLGQHPDLVWLVPERPTTVEEDPGIAGLLPPWAGPLALQLGLVVLVAALWRGRRLGRLASEDLPVTVRASETTVGRGRLYRQARAHAHAGAALRAGAAHRMAQRLGLPRTTGPDALVATVARAADRPAADVGALLYGPPPAGDVELTRLATDLDHLESEVHRP</sequence>